<dbReference type="EMBL" id="LGTO01000007">
    <property type="protein sequence ID" value="KNE20554.1"/>
    <property type="molecule type" value="Genomic_DNA"/>
</dbReference>
<feature type="domain" description="HD" evidence="7">
    <location>
        <begin position="18"/>
        <end position="133"/>
    </location>
</feature>
<dbReference type="GO" id="GO:0000166">
    <property type="term" value="F:nucleotide binding"/>
    <property type="evidence" value="ECO:0007669"/>
    <property type="project" value="UniProtKB-KW"/>
</dbReference>
<evidence type="ECO:0000256" key="2">
    <source>
        <dbReference type="ARBA" id="ARBA00022723"/>
    </source>
</evidence>
<gene>
    <name evidence="8" type="ORF">AFK71_19550</name>
</gene>
<evidence type="ECO:0000256" key="4">
    <source>
        <dbReference type="ARBA" id="ARBA00022801"/>
    </source>
</evidence>
<dbReference type="GO" id="GO:0008803">
    <property type="term" value="F:bis(5'-nucleosyl)-tetraphosphatase (symmetrical) activity"/>
    <property type="evidence" value="ECO:0007669"/>
    <property type="project" value="UniProtKB-EC"/>
</dbReference>
<keyword evidence="2" id="KW-0479">Metal-binding</keyword>
<dbReference type="GeneID" id="66870260"/>
<proteinExistence type="predicted"/>
<name>A0A0L0QPR6_VIRPA</name>
<dbReference type="EC" id="3.6.1.41" evidence="1"/>
<dbReference type="InterPro" id="IPR005249">
    <property type="entry name" value="YqeK"/>
</dbReference>
<dbReference type="Pfam" id="PF01966">
    <property type="entry name" value="HD"/>
    <property type="match status" value="1"/>
</dbReference>
<dbReference type="RefSeq" id="WP_050353129.1">
    <property type="nucleotide sequence ID" value="NZ_BOSN01000001.1"/>
</dbReference>
<dbReference type="OrthoDB" id="9782134at2"/>
<keyword evidence="3" id="KW-0547">Nucleotide-binding</keyword>
<comment type="catalytic activity">
    <reaction evidence="6">
        <text>P(1),P(4)-bis(5'-adenosyl) tetraphosphate + H2O = 2 ADP + 2 H(+)</text>
        <dbReference type="Rhea" id="RHEA:24252"/>
        <dbReference type="ChEBI" id="CHEBI:15377"/>
        <dbReference type="ChEBI" id="CHEBI:15378"/>
        <dbReference type="ChEBI" id="CHEBI:58141"/>
        <dbReference type="ChEBI" id="CHEBI:456216"/>
        <dbReference type="EC" id="3.6.1.41"/>
    </reaction>
</comment>
<dbReference type="Proteomes" id="UP000036780">
    <property type="component" value="Unassembled WGS sequence"/>
</dbReference>
<dbReference type="PATRIC" id="fig|1473.5.peg.2651"/>
<keyword evidence="9" id="KW-1185">Reference proteome</keyword>
<dbReference type="Gene3D" id="1.10.3210.10">
    <property type="entry name" value="Hypothetical protein af1432"/>
    <property type="match status" value="1"/>
</dbReference>
<evidence type="ECO:0000259" key="7">
    <source>
        <dbReference type="PROSITE" id="PS51831"/>
    </source>
</evidence>
<evidence type="ECO:0000313" key="8">
    <source>
        <dbReference type="EMBL" id="KNE20554.1"/>
    </source>
</evidence>
<dbReference type="PROSITE" id="PS51831">
    <property type="entry name" value="HD"/>
    <property type="match status" value="1"/>
</dbReference>
<sequence length="192" mass="21907">MNIEFAMEKVKPQLTKERYAHSIRVAETAKKLAHRFGEDVSRAELAGVLHDYAKYRSKEELARWIKTSSVLPKDLLHYHHELWHGPVGALLIESELGLKDKEIHGAIRYHTTGKANMSKLEMIIFLADYIEPGRKFPGVDEVRKIAENDLHKACWMALANTIRFLIGKQATVYPDTLYAYNDLTRLGYGGSV</sequence>
<organism evidence="8 9">
    <name type="scientific">Virgibacillus pantothenticus</name>
    <dbReference type="NCBI Taxonomy" id="1473"/>
    <lineage>
        <taxon>Bacteria</taxon>
        <taxon>Bacillati</taxon>
        <taxon>Bacillota</taxon>
        <taxon>Bacilli</taxon>
        <taxon>Bacillales</taxon>
        <taxon>Bacillaceae</taxon>
        <taxon>Virgibacillus</taxon>
    </lineage>
</organism>
<evidence type="ECO:0000256" key="1">
    <source>
        <dbReference type="ARBA" id="ARBA00012506"/>
    </source>
</evidence>
<accession>A0A0L0QPR6</accession>
<reference evidence="9" key="1">
    <citation type="submission" date="2015-07" db="EMBL/GenBank/DDBJ databases">
        <title>Fjat-10053 dsm26.</title>
        <authorList>
            <person name="Liu B."/>
            <person name="Wang J."/>
            <person name="Zhu Y."/>
            <person name="Liu G."/>
            <person name="Chen Q."/>
            <person name="Chen Z."/>
            <person name="Lan J."/>
            <person name="Che J."/>
            <person name="Ge C."/>
            <person name="Shi H."/>
            <person name="Pan Z."/>
            <person name="Liu X."/>
        </authorList>
    </citation>
    <scope>NUCLEOTIDE SEQUENCE [LARGE SCALE GENOMIC DNA]</scope>
    <source>
        <strain evidence="9">DSM 26</strain>
    </source>
</reference>
<evidence type="ECO:0000256" key="5">
    <source>
        <dbReference type="ARBA" id="ARBA00023004"/>
    </source>
</evidence>
<comment type="caution">
    <text evidence="8">The sequence shown here is derived from an EMBL/GenBank/DDBJ whole genome shotgun (WGS) entry which is preliminary data.</text>
</comment>
<protein>
    <recommendedName>
        <fullName evidence="1">bis(5'-nucleosyl)-tetraphosphatase (symmetrical)</fullName>
        <ecNumber evidence="1">3.6.1.41</ecNumber>
    </recommendedName>
</protein>
<dbReference type="InterPro" id="IPR006674">
    <property type="entry name" value="HD_domain"/>
</dbReference>
<evidence type="ECO:0000313" key="9">
    <source>
        <dbReference type="Proteomes" id="UP000036780"/>
    </source>
</evidence>
<keyword evidence="4 8" id="KW-0378">Hydrolase</keyword>
<dbReference type="SMART" id="SM00471">
    <property type="entry name" value="HDc"/>
    <property type="match status" value="1"/>
</dbReference>
<dbReference type="InterPro" id="IPR051094">
    <property type="entry name" value="Diverse_Catalytic_Enzymes"/>
</dbReference>
<dbReference type="CDD" id="cd00077">
    <property type="entry name" value="HDc"/>
    <property type="match status" value="1"/>
</dbReference>
<keyword evidence="5" id="KW-0408">Iron</keyword>
<dbReference type="InterPro" id="IPR003607">
    <property type="entry name" value="HD/PDEase_dom"/>
</dbReference>
<dbReference type="NCBIfam" id="TIGR00488">
    <property type="entry name" value="bis(5'-nucleosyl)-tetraphosphatase (symmetrical) YqeK"/>
    <property type="match status" value="1"/>
</dbReference>
<evidence type="ECO:0000256" key="6">
    <source>
        <dbReference type="ARBA" id="ARBA00049417"/>
    </source>
</evidence>
<dbReference type="PANTHER" id="PTHR35795">
    <property type="entry name" value="SLR1885 PROTEIN"/>
    <property type="match status" value="1"/>
</dbReference>
<dbReference type="PANTHER" id="PTHR35795:SF1">
    <property type="entry name" value="BIS(5'-NUCLEOSYL)-TETRAPHOSPHATASE, SYMMETRICAL"/>
    <property type="match status" value="1"/>
</dbReference>
<dbReference type="SUPFAM" id="SSF109604">
    <property type="entry name" value="HD-domain/PDEase-like"/>
    <property type="match status" value="1"/>
</dbReference>
<evidence type="ECO:0000256" key="3">
    <source>
        <dbReference type="ARBA" id="ARBA00022741"/>
    </source>
</evidence>
<dbReference type="AlphaFoldDB" id="A0A0L0QPR6"/>
<dbReference type="GO" id="GO:0046872">
    <property type="term" value="F:metal ion binding"/>
    <property type="evidence" value="ECO:0007669"/>
    <property type="project" value="UniProtKB-KW"/>
</dbReference>